<reference evidence="3 4" key="1">
    <citation type="submission" date="2018-07" db="EMBL/GenBank/DDBJ databases">
        <title>Genome sequences of Haloplanus sp. CBA1113.</title>
        <authorList>
            <person name="Kim Y.B."/>
            <person name="Roh S.W."/>
        </authorList>
    </citation>
    <scope>NUCLEOTIDE SEQUENCE [LARGE SCALE GENOMIC DNA]</scope>
    <source>
        <strain evidence="3 4">CBA1113</strain>
        <plasmid evidence="3 4">pCBA1113-01</plasmid>
    </source>
</reference>
<geneLocation type="plasmid" evidence="3 4">
    <name>pCBA1113-01</name>
</geneLocation>
<dbReference type="EMBL" id="CP031151">
    <property type="protein sequence ID" value="AXG08263.1"/>
    <property type="molecule type" value="Genomic_DNA"/>
</dbReference>
<dbReference type="OrthoDB" id="341442at2157"/>
<dbReference type="InterPro" id="IPR058442">
    <property type="entry name" value="DUF8129"/>
</dbReference>
<proteinExistence type="predicted"/>
<dbReference type="Pfam" id="PF26450">
    <property type="entry name" value="DUF8129"/>
    <property type="match status" value="1"/>
</dbReference>
<dbReference type="AlphaFoldDB" id="A0A345E7U1"/>
<protein>
    <recommendedName>
        <fullName evidence="2">DUF8129 domain-containing protein</fullName>
    </recommendedName>
</protein>
<organism evidence="3 4">
    <name type="scientific">Haloplanus rubicundus</name>
    <dbReference type="NCBI Taxonomy" id="1547898"/>
    <lineage>
        <taxon>Archaea</taxon>
        <taxon>Methanobacteriati</taxon>
        <taxon>Methanobacteriota</taxon>
        <taxon>Stenosarchaea group</taxon>
        <taxon>Halobacteria</taxon>
        <taxon>Halobacteriales</taxon>
        <taxon>Haloferacaceae</taxon>
        <taxon>Haloplanus</taxon>
    </lineage>
</organism>
<dbReference type="KEGG" id="haj:DU500_17380"/>
<evidence type="ECO:0000313" key="3">
    <source>
        <dbReference type="EMBL" id="AXG08263.1"/>
    </source>
</evidence>
<dbReference type="RefSeq" id="WP_114587383.1">
    <property type="nucleotide sequence ID" value="NZ_CP031151.1"/>
</dbReference>
<feature type="region of interest" description="Disordered" evidence="1">
    <location>
        <begin position="66"/>
        <end position="85"/>
    </location>
</feature>
<accession>A0A345E7U1</accession>
<keyword evidence="3" id="KW-0614">Plasmid</keyword>
<evidence type="ECO:0000313" key="4">
    <source>
        <dbReference type="Proteomes" id="UP000253273"/>
    </source>
</evidence>
<evidence type="ECO:0000256" key="1">
    <source>
        <dbReference type="SAM" id="MobiDB-lite"/>
    </source>
</evidence>
<dbReference type="GeneID" id="37285195"/>
<gene>
    <name evidence="3" type="ORF">DU500_17380</name>
</gene>
<feature type="domain" description="DUF8129" evidence="2">
    <location>
        <begin position="15"/>
        <end position="69"/>
    </location>
</feature>
<keyword evidence="4" id="KW-1185">Reference proteome</keyword>
<evidence type="ECO:0000259" key="2">
    <source>
        <dbReference type="Pfam" id="PF26450"/>
    </source>
</evidence>
<name>A0A345E7U1_9EURY</name>
<sequence>MSERSSRSILEALPPATLLATDNRRLIRGGVACMHDVETVREYVGYENQHQRRRWVLRMLADRAATLRESAPEDDSSESQTHGLY</sequence>
<dbReference type="Proteomes" id="UP000253273">
    <property type="component" value="Plasmid pCBA1113-01"/>
</dbReference>